<evidence type="ECO:0000313" key="4">
    <source>
        <dbReference type="Proteomes" id="UP000218620"/>
    </source>
</evidence>
<evidence type="ECO:0000313" key="2">
    <source>
        <dbReference type="EMBL" id="PCC48147.1"/>
    </source>
</evidence>
<reference evidence="3 4" key="1">
    <citation type="journal article" date="2017" name="Elife">
        <title>Extensive horizontal gene transfer in cheese-associated bacteria.</title>
        <authorList>
            <person name="Bonham K.S."/>
            <person name="Wolfe B.E."/>
            <person name="Dutton R.J."/>
        </authorList>
    </citation>
    <scope>NUCLEOTIDE SEQUENCE [LARGE SCALE GENOMIC DNA]</scope>
    <source>
        <strain evidence="2 3">947_7</strain>
        <strain evidence="1 4">962_8</strain>
    </source>
</reference>
<comment type="caution">
    <text evidence="1">The sequence shown here is derived from an EMBL/GenBank/DDBJ whole genome shotgun (WGS) entry which is preliminary data.</text>
</comment>
<accession>A0A2A3YX96</accession>
<protein>
    <submittedName>
        <fullName evidence="1">Uncharacterized protein</fullName>
    </submittedName>
</protein>
<sequence>MTQSSQEPPRFVVYDLDGVITRKDTFTALVVGQLMRSPLRLLRALPVLVNMLRGKKPEASRRIAEIALAGMTDTDYTALATQLGRKIAADTKWMRFSAVQRIRHQHESGAPIIIATATERRLAEALLAAAGVPYDLLSASLLNTTTSGLTVSDHRVGQRKKEALIELAVPIASAVFVTDSMTDLPTAEAASRVVLIGASERTRRRFSASKVKLAQGS</sequence>
<dbReference type="InterPro" id="IPR036412">
    <property type="entry name" value="HAD-like_sf"/>
</dbReference>
<dbReference type="Pfam" id="PF12710">
    <property type="entry name" value="HAD"/>
    <property type="match status" value="1"/>
</dbReference>
<evidence type="ECO:0000313" key="1">
    <source>
        <dbReference type="EMBL" id="PCC43903.1"/>
    </source>
</evidence>
<dbReference type="RefSeq" id="WP_096161393.1">
    <property type="nucleotide sequence ID" value="NZ_JABUXY010000001.1"/>
</dbReference>
<evidence type="ECO:0000313" key="3">
    <source>
        <dbReference type="Proteomes" id="UP000217564"/>
    </source>
</evidence>
<dbReference type="InterPro" id="IPR023214">
    <property type="entry name" value="HAD_sf"/>
</dbReference>
<name>A0A2A3YX96_BREAU</name>
<dbReference type="EMBL" id="NRGP01000002">
    <property type="protein sequence ID" value="PCC48147.1"/>
    <property type="molecule type" value="Genomic_DNA"/>
</dbReference>
<dbReference type="Proteomes" id="UP000218620">
    <property type="component" value="Unassembled WGS sequence"/>
</dbReference>
<proteinExistence type="predicted"/>
<dbReference type="EMBL" id="NRGQ01000005">
    <property type="protein sequence ID" value="PCC43903.1"/>
    <property type="molecule type" value="Genomic_DNA"/>
</dbReference>
<dbReference type="Proteomes" id="UP000217564">
    <property type="component" value="Unassembled WGS sequence"/>
</dbReference>
<dbReference type="Gene3D" id="3.40.50.1000">
    <property type="entry name" value="HAD superfamily/HAD-like"/>
    <property type="match status" value="1"/>
</dbReference>
<gene>
    <name evidence="2" type="ORF">CIK64_00090</name>
    <name evidence="1" type="ORF">CIK65_04750</name>
</gene>
<organism evidence="1 4">
    <name type="scientific">Brevibacterium aurantiacum</name>
    <dbReference type="NCBI Taxonomy" id="273384"/>
    <lineage>
        <taxon>Bacteria</taxon>
        <taxon>Bacillati</taxon>
        <taxon>Actinomycetota</taxon>
        <taxon>Actinomycetes</taxon>
        <taxon>Micrococcales</taxon>
        <taxon>Brevibacteriaceae</taxon>
        <taxon>Brevibacterium</taxon>
    </lineage>
</organism>
<dbReference type="SUPFAM" id="SSF56784">
    <property type="entry name" value="HAD-like"/>
    <property type="match status" value="1"/>
</dbReference>
<dbReference type="AlphaFoldDB" id="A0A2A3YX96"/>